<dbReference type="InterPro" id="IPR035398">
    <property type="entry name" value="Bac_rhamnosid_C"/>
</dbReference>
<evidence type="ECO:0000256" key="4">
    <source>
        <dbReference type="SAM" id="SignalP"/>
    </source>
</evidence>
<evidence type="ECO:0000259" key="5">
    <source>
        <dbReference type="Pfam" id="PF05592"/>
    </source>
</evidence>
<reference evidence="9 10" key="1">
    <citation type="submission" date="2020-03" db="EMBL/GenBank/DDBJ databases">
        <title>Genomic Encyclopedia of Type Strains, Phase IV (KMG-IV): sequencing the most valuable type-strain genomes for metagenomic binning, comparative biology and taxonomic classification.</title>
        <authorList>
            <person name="Goeker M."/>
        </authorList>
    </citation>
    <scope>NUCLEOTIDE SEQUENCE [LARGE SCALE GENOMIC DNA]</scope>
    <source>
        <strain evidence="9 10">DSM 105096</strain>
    </source>
</reference>
<dbReference type="InterPro" id="IPR016007">
    <property type="entry name" value="Alpha_rhamnosid"/>
</dbReference>
<evidence type="ECO:0000256" key="1">
    <source>
        <dbReference type="ARBA" id="ARBA00001445"/>
    </source>
</evidence>
<name>A0ABX0XHW9_9BACT</name>
<dbReference type="Proteomes" id="UP000770785">
    <property type="component" value="Unassembled WGS sequence"/>
</dbReference>
<dbReference type="SUPFAM" id="SSF48208">
    <property type="entry name" value="Six-hairpin glycosidases"/>
    <property type="match status" value="1"/>
</dbReference>
<dbReference type="Gene3D" id="2.60.120.260">
    <property type="entry name" value="Galactose-binding domain-like"/>
    <property type="match status" value="2"/>
</dbReference>
<feature type="domain" description="Bacterial alpha-L-rhamnosidase N-terminal" evidence="6">
    <location>
        <begin position="182"/>
        <end position="355"/>
    </location>
</feature>
<dbReference type="PANTHER" id="PTHR33307">
    <property type="entry name" value="ALPHA-RHAMNOSIDASE (EUROFUNG)"/>
    <property type="match status" value="1"/>
</dbReference>
<dbReference type="Gene3D" id="2.60.420.10">
    <property type="entry name" value="Maltose phosphorylase, domain 3"/>
    <property type="match status" value="1"/>
</dbReference>
<dbReference type="Pfam" id="PF05592">
    <property type="entry name" value="Bac_rhamnosid"/>
    <property type="match status" value="1"/>
</dbReference>
<proteinExistence type="predicted"/>
<dbReference type="PANTHER" id="PTHR33307:SF6">
    <property type="entry name" value="ALPHA-RHAMNOSIDASE (EUROFUNG)-RELATED"/>
    <property type="match status" value="1"/>
</dbReference>
<evidence type="ECO:0000313" key="9">
    <source>
        <dbReference type="EMBL" id="NJC28322.1"/>
    </source>
</evidence>
<evidence type="ECO:0000259" key="6">
    <source>
        <dbReference type="Pfam" id="PF08531"/>
    </source>
</evidence>
<dbReference type="Gene3D" id="1.50.10.10">
    <property type="match status" value="1"/>
</dbReference>
<dbReference type="Pfam" id="PF08531">
    <property type="entry name" value="Bac_rhamnosid_N"/>
    <property type="match status" value="1"/>
</dbReference>
<evidence type="ECO:0000259" key="7">
    <source>
        <dbReference type="Pfam" id="PF17389"/>
    </source>
</evidence>
<feature type="chain" id="PRO_5045263981" description="alpha-L-rhamnosidase" evidence="4">
    <location>
        <begin position="24"/>
        <end position="895"/>
    </location>
</feature>
<evidence type="ECO:0000259" key="8">
    <source>
        <dbReference type="Pfam" id="PF17390"/>
    </source>
</evidence>
<comment type="catalytic activity">
    <reaction evidence="1">
        <text>Hydrolysis of terminal non-reducing alpha-L-rhamnose residues in alpha-L-rhamnosides.</text>
        <dbReference type="EC" id="3.2.1.40"/>
    </reaction>
</comment>
<feature type="domain" description="Alpha-L-rhamnosidase six-hairpin glycosidase" evidence="7">
    <location>
        <begin position="473"/>
        <end position="812"/>
    </location>
</feature>
<feature type="signal peptide" evidence="4">
    <location>
        <begin position="1"/>
        <end position="23"/>
    </location>
</feature>
<organism evidence="9 10">
    <name type="scientific">Neolewinella antarctica</name>
    <dbReference type="NCBI Taxonomy" id="442734"/>
    <lineage>
        <taxon>Bacteria</taxon>
        <taxon>Pseudomonadati</taxon>
        <taxon>Bacteroidota</taxon>
        <taxon>Saprospiria</taxon>
        <taxon>Saprospirales</taxon>
        <taxon>Lewinellaceae</taxon>
        <taxon>Neolewinella</taxon>
    </lineage>
</organism>
<dbReference type="EMBL" id="JAATJH010000010">
    <property type="protein sequence ID" value="NJC28322.1"/>
    <property type="molecule type" value="Genomic_DNA"/>
</dbReference>
<dbReference type="Pfam" id="PF17389">
    <property type="entry name" value="Bac_rhamnosid6H"/>
    <property type="match status" value="1"/>
</dbReference>
<keyword evidence="3 9" id="KW-0378">Hydrolase</keyword>
<sequence>MTTTRLFFTLLFLSLLCTSVRDAKVSPVLSRDAQTALKVTNPRVEYQSGNVSVDVDKPRFSWELTGEGQDRQQSAYRITVHDDGGETWNTGKITSRATNQIAYEGTTLQSNRQYTWGVTSYDENDRASTVNGGTFRTGLLHFSDWKGEFIGHDVGYDTTDKYKELYLPPARYLRKDFEVAGKDIKRATAYTTAHGLYELSINGEKVGDELFLPGWTDYDKRLYYQTFDVKPYLEAGDNTVGVTLADGWYAGYVGYALLTRQDKVREFYGVNPAFMGQIHVEYTDGTTDTIASNETWQANTGPILEADILMGETYDARLEMDGWDSPGADTTGWQKPRPYVFAKGRLQAYPGEYVSVRESLPALKMTEPEPGTYIYDLGKNFAGIIELKVDVPAGTEIKIRYAELLRDEDGGMMTGNLRKARATDTYVAKGGGTEVWRPRFTYHGFQFVELTGLPTAPGLDAVTGLVLSSIEMDAGQFTSSNPMNNQLFENIKTTQAANFFEVPTDCPQRDERLGWTGDAQAFVRSATYTADVAAFFTKWLIDLDDSQLWFGAYPNFAPFPFSRPGSYSPAWMDAGVIVPYTIHQVYGDTRALEKAWDGMEKFMDFQADASTDYLRPGAGKNWGDWLTTGAATSNDFIASAYYAYDATLMAKMADALGKPERANHYRDVFQNIKTAFSKKYILPDGSTTEGTQTAYALALYFDLYPADLAAEGAKQLAQSITENGDKFSTGFLGTKHVMLVLSQFGHHDLAYRVFQQTDYPSWGFSVANGSTSIWERWNSYTKDAGSNEKINAAMNSFSHYAFGSVAEWMYRYGLGIETDGAGFREITIQPAISKEIDEMSGSYNSINGPIASSWKRTGNTVTVDVTIPVNTTATVHLPERTEKIGSGTYSFEVIE</sequence>
<dbReference type="Gene3D" id="2.60.40.10">
    <property type="entry name" value="Immunoglobulins"/>
    <property type="match status" value="1"/>
</dbReference>
<evidence type="ECO:0000256" key="2">
    <source>
        <dbReference type="ARBA" id="ARBA00012652"/>
    </source>
</evidence>
<dbReference type="InterPro" id="IPR013737">
    <property type="entry name" value="Bac_rhamnosid_N"/>
</dbReference>
<evidence type="ECO:0000256" key="3">
    <source>
        <dbReference type="ARBA" id="ARBA00022801"/>
    </source>
</evidence>
<keyword evidence="4" id="KW-0732">Signal</keyword>
<dbReference type="InterPro" id="IPR035396">
    <property type="entry name" value="Bac_rhamnosid6H"/>
</dbReference>
<evidence type="ECO:0000313" key="10">
    <source>
        <dbReference type="Proteomes" id="UP000770785"/>
    </source>
</evidence>
<accession>A0ABX0XHW9</accession>
<keyword evidence="9" id="KW-0326">Glycosidase</keyword>
<dbReference type="RefSeq" id="WP_168040204.1">
    <property type="nucleotide sequence ID" value="NZ_JAATJH010000010.1"/>
</dbReference>
<protein>
    <recommendedName>
        <fullName evidence="2">alpha-L-rhamnosidase</fullName>
        <ecNumber evidence="2">3.2.1.40</ecNumber>
    </recommendedName>
</protein>
<keyword evidence="10" id="KW-1185">Reference proteome</keyword>
<dbReference type="EC" id="3.2.1.40" evidence="2"/>
<dbReference type="GO" id="GO:0030596">
    <property type="term" value="F:alpha-L-rhamnosidase activity"/>
    <property type="evidence" value="ECO:0007669"/>
    <property type="project" value="UniProtKB-EC"/>
</dbReference>
<gene>
    <name evidence="9" type="ORF">GGR27_003845</name>
</gene>
<dbReference type="InterPro" id="IPR012341">
    <property type="entry name" value="6hp_glycosidase-like_sf"/>
</dbReference>
<dbReference type="InterPro" id="IPR013783">
    <property type="entry name" value="Ig-like_fold"/>
</dbReference>
<dbReference type="Pfam" id="PF17390">
    <property type="entry name" value="Bac_rhamnosid_C"/>
    <property type="match status" value="1"/>
</dbReference>
<dbReference type="InterPro" id="IPR008928">
    <property type="entry name" value="6-hairpin_glycosidase_sf"/>
</dbReference>
<dbReference type="InterPro" id="IPR008902">
    <property type="entry name" value="Rhamnosid_concanavalin"/>
</dbReference>
<comment type="caution">
    <text evidence="9">The sequence shown here is derived from an EMBL/GenBank/DDBJ whole genome shotgun (WGS) entry which is preliminary data.</text>
</comment>
<feature type="domain" description="Alpha-L-rhamnosidase concanavalin-like" evidence="5">
    <location>
        <begin position="369"/>
        <end position="467"/>
    </location>
</feature>
<dbReference type="Pfam" id="PF25788">
    <property type="entry name" value="Ig_Rha78A_N"/>
    <property type="match status" value="1"/>
</dbReference>
<feature type="domain" description="Alpha-L-rhamnosidase C-terminal" evidence="8">
    <location>
        <begin position="815"/>
        <end position="886"/>
    </location>
</feature>
<dbReference type="PIRSF" id="PIRSF010631">
    <property type="entry name" value="A-rhamnsds"/>
    <property type="match status" value="1"/>
</dbReference>